<sequence length="126" mass="13736">MATADPGLLRCTAADEVHPPPQMVPLLDSAEPGWALCELAEDHDDRHATFICDLKRPGPELTIWWMWGPGGGEFVMRHPCPGTTTGDESGDACTLFHAHPSGHSWQVTDPTMEALRQELATRGPIL</sequence>
<gene>
    <name evidence="1" type="ORF">LHJ74_14835</name>
</gene>
<name>A0ABT2JTZ6_9ACTN</name>
<keyword evidence="2" id="KW-1185">Reference proteome</keyword>
<reference evidence="1 2" key="1">
    <citation type="submission" date="2021-10" db="EMBL/GenBank/DDBJ databases">
        <title>Streptomyces gossypii sp. nov., isolated from soil collected from cotton field.</title>
        <authorList>
            <person name="Ge X."/>
            <person name="Chen X."/>
            <person name="Liu W."/>
        </authorList>
    </citation>
    <scope>NUCLEOTIDE SEQUENCE [LARGE SCALE GENOMIC DNA]</scope>
    <source>
        <strain evidence="1 2">N2-109</strain>
    </source>
</reference>
<dbReference type="Proteomes" id="UP001156389">
    <property type="component" value="Unassembled WGS sequence"/>
</dbReference>
<comment type="caution">
    <text evidence="1">The sequence shown here is derived from an EMBL/GenBank/DDBJ whole genome shotgun (WGS) entry which is preliminary data.</text>
</comment>
<protein>
    <submittedName>
        <fullName evidence="1">Uncharacterized protein</fullName>
    </submittedName>
</protein>
<dbReference type="RefSeq" id="WP_260218495.1">
    <property type="nucleotide sequence ID" value="NZ_JAJAGO010000006.1"/>
</dbReference>
<evidence type="ECO:0000313" key="1">
    <source>
        <dbReference type="EMBL" id="MCT2591168.1"/>
    </source>
</evidence>
<evidence type="ECO:0000313" key="2">
    <source>
        <dbReference type="Proteomes" id="UP001156389"/>
    </source>
</evidence>
<dbReference type="EMBL" id="JAJAGO010000006">
    <property type="protein sequence ID" value="MCT2591168.1"/>
    <property type="molecule type" value="Genomic_DNA"/>
</dbReference>
<proteinExistence type="predicted"/>
<accession>A0ABT2JTZ6</accession>
<organism evidence="1 2">
    <name type="scientific">Streptomyces gossypii</name>
    <dbReference type="NCBI Taxonomy" id="2883101"/>
    <lineage>
        <taxon>Bacteria</taxon>
        <taxon>Bacillati</taxon>
        <taxon>Actinomycetota</taxon>
        <taxon>Actinomycetes</taxon>
        <taxon>Kitasatosporales</taxon>
        <taxon>Streptomycetaceae</taxon>
        <taxon>Streptomyces</taxon>
    </lineage>
</organism>